<dbReference type="Gene3D" id="3.30.750.24">
    <property type="entry name" value="STAS domain"/>
    <property type="match status" value="1"/>
</dbReference>
<dbReference type="InterPro" id="IPR002645">
    <property type="entry name" value="STAS_dom"/>
</dbReference>
<feature type="domain" description="STAS" evidence="1">
    <location>
        <begin position="191"/>
        <end position="238"/>
    </location>
</feature>
<protein>
    <recommendedName>
        <fullName evidence="1">STAS domain-containing protein</fullName>
    </recommendedName>
</protein>
<reference evidence="2" key="1">
    <citation type="journal article" date="2014" name="Int. J. Syst. Evol. Microbiol.">
        <title>Complete genome sequence of Corynebacterium casei LMG S-19264T (=DSM 44701T), isolated from a smear-ripened cheese.</title>
        <authorList>
            <consortium name="US DOE Joint Genome Institute (JGI-PGF)"/>
            <person name="Walter F."/>
            <person name="Albersmeier A."/>
            <person name="Kalinowski J."/>
            <person name="Ruckert C."/>
        </authorList>
    </citation>
    <scope>NUCLEOTIDE SEQUENCE</scope>
    <source>
        <strain evidence="2">CGMCC 4.7430</strain>
    </source>
</reference>
<dbReference type="Pfam" id="PF13466">
    <property type="entry name" value="STAS_2"/>
    <property type="match status" value="1"/>
</dbReference>
<accession>A0A918A569</accession>
<proteinExistence type="predicted"/>
<evidence type="ECO:0000313" key="2">
    <source>
        <dbReference type="EMBL" id="GGP08074.1"/>
    </source>
</evidence>
<dbReference type="CDD" id="cd07043">
    <property type="entry name" value="STAS_anti-anti-sigma_factors"/>
    <property type="match status" value="1"/>
</dbReference>
<dbReference type="PROSITE" id="PS50801">
    <property type="entry name" value="STAS"/>
    <property type="match status" value="1"/>
</dbReference>
<dbReference type="Proteomes" id="UP000660745">
    <property type="component" value="Unassembled WGS sequence"/>
</dbReference>
<dbReference type="InterPro" id="IPR025847">
    <property type="entry name" value="MEDS_domain"/>
</dbReference>
<name>A0A918A569_9ACTN</name>
<evidence type="ECO:0000259" key="1">
    <source>
        <dbReference type="PROSITE" id="PS50801"/>
    </source>
</evidence>
<dbReference type="InterPro" id="IPR036513">
    <property type="entry name" value="STAS_dom_sf"/>
</dbReference>
<evidence type="ECO:0000313" key="3">
    <source>
        <dbReference type="Proteomes" id="UP000660745"/>
    </source>
</evidence>
<dbReference type="RefSeq" id="WP_189140004.1">
    <property type="nucleotide sequence ID" value="NZ_BMNK01000006.1"/>
</dbReference>
<keyword evidence="3" id="KW-1185">Reference proteome</keyword>
<organism evidence="2 3">
    <name type="scientific">Nonomuraea glycinis</name>
    <dbReference type="NCBI Taxonomy" id="2047744"/>
    <lineage>
        <taxon>Bacteria</taxon>
        <taxon>Bacillati</taxon>
        <taxon>Actinomycetota</taxon>
        <taxon>Actinomycetes</taxon>
        <taxon>Streptosporangiales</taxon>
        <taxon>Streptosporangiaceae</taxon>
        <taxon>Nonomuraea</taxon>
    </lineage>
</organism>
<dbReference type="InterPro" id="IPR058548">
    <property type="entry name" value="MlaB-like_STAS"/>
</dbReference>
<dbReference type="AlphaFoldDB" id="A0A918A569"/>
<sequence length="278" mass="30131">MLPAADAVLDPEFGDHVCLPVRGEPERRAATGAFTRNGLRRRAQVLIITHTDSPERTRAWLAPLVPGFAAAESAGQIEIRASAGTHYTDGRLDSAQALSSLTEAGERARRQGRHGVYAMIDASWGAHDPPGQIAFEAATNELFGQRWLAAVCQYDRTLFAREAIDRVGCVHPISPDQAALRYARAHHPAALRLWGEVDLTNRHAFSTVLMPLRQEAGEVVIDASGLHFIDAGSAQLLVATATARPHGRTVLVCGEPMARLLHRIRADDVIDIRPVGDA</sequence>
<comment type="caution">
    <text evidence="2">The sequence shown here is derived from an EMBL/GenBank/DDBJ whole genome shotgun (WGS) entry which is preliminary data.</text>
</comment>
<dbReference type="EMBL" id="BMNK01000006">
    <property type="protein sequence ID" value="GGP08074.1"/>
    <property type="molecule type" value="Genomic_DNA"/>
</dbReference>
<dbReference type="Pfam" id="PF14417">
    <property type="entry name" value="MEDS"/>
    <property type="match status" value="1"/>
</dbReference>
<dbReference type="SUPFAM" id="SSF52091">
    <property type="entry name" value="SpoIIaa-like"/>
    <property type="match status" value="1"/>
</dbReference>
<gene>
    <name evidence="2" type="ORF">GCM10012278_38330</name>
</gene>
<reference evidence="2" key="2">
    <citation type="submission" date="2020-09" db="EMBL/GenBank/DDBJ databases">
        <authorList>
            <person name="Sun Q."/>
            <person name="Zhou Y."/>
        </authorList>
    </citation>
    <scope>NUCLEOTIDE SEQUENCE</scope>
    <source>
        <strain evidence="2">CGMCC 4.7430</strain>
    </source>
</reference>